<reference evidence="3" key="1">
    <citation type="submission" date="2021-02" db="EMBL/GenBank/DDBJ databases">
        <authorList>
            <person name="Dougan E. K."/>
            <person name="Rhodes N."/>
            <person name="Thang M."/>
            <person name="Chan C."/>
        </authorList>
    </citation>
    <scope>NUCLEOTIDE SEQUENCE</scope>
</reference>
<protein>
    <submittedName>
        <fullName evidence="3">Uncharacterized protein</fullName>
    </submittedName>
</protein>
<evidence type="ECO:0000313" key="3">
    <source>
        <dbReference type="EMBL" id="CAE8721412.1"/>
    </source>
</evidence>
<dbReference type="SUPFAM" id="SSF48484">
    <property type="entry name" value="Lipoxigenase"/>
    <property type="match status" value="1"/>
</dbReference>
<accession>A0A813L8K3</accession>
<feature type="transmembrane region" description="Helical" evidence="2">
    <location>
        <begin position="57"/>
        <end position="80"/>
    </location>
</feature>
<comment type="caution">
    <text evidence="3">The sequence shown here is derived from an EMBL/GenBank/DDBJ whole genome shotgun (WGS) entry which is preliminary data.</text>
</comment>
<feature type="compositionally biased region" description="Low complexity" evidence="1">
    <location>
        <begin position="241"/>
        <end position="261"/>
    </location>
</feature>
<evidence type="ECO:0000256" key="2">
    <source>
        <dbReference type="SAM" id="Phobius"/>
    </source>
</evidence>
<gene>
    <name evidence="3" type="ORF">PGLA2088_LOCUS41914</name>
</gene>
<name>A0A813L8K3_POLGL</name>
<feature type="transmembrane region" description="Helical" evidence="2">
    <location>
        <begin position="32"/>
        <end position="51"/>
    </location>
</feature>
<evidence type="ECO:0000256" key="1">
    <source>
        <dbReference type="SAM" id="MobiDB-lite"/>
    </source>
</evidence>
<dbReference type="Gene3D" id="1.20.245.10">
    <property type="entry name" value="Lipoxygenase-1, Domain 5"/>
    <property type="match status" value="1"/>
</dbReference>
<keyword evidence="2" id="KW-1133">Transmembrane helix</keyword>
<dbReference type="InterPro" id="IPR036226">
    <property type="entry name" value="LipOase_C_sf"/>
</dbReference>
<sequence>MSDWMMIPAGDPENGVRSWPVFQPSQPRQARYFLGLYCLCVPPAACIAYVFGMVGAALLMGATMLLYLCCACPGFTVYLYTQTWSCSPWHWKTNLYEKLVFLFYQRGNAVFTTASPNAGLDFMRVSDIRPKEELDKTAIPYALDIHVPKKSTEEFGENSNPIWVNCVEKIEESLGKLPFTDNFDCFAEGEDPVQFVMKQVGHIYPSTYQVWDDKQSDMALTRFCLYGLGAHRIEMEELEGHSNNNHNDNDNNDNNNSNNNSTKYYVVRTNALASLPVRDGFERYGGDAYFDLAWRPVKIVDFGLGPLRRNGRQESVTTRPGDKGWERAKFRFRSSLSVLVTLVDHLYGVHLQAANLFVTALRENVSAEHPMRRFMTPFTY</sequence>
<dbReference type="Proteomes" id="UP000626109">
    <property type="component" value="Unassembled WGS sequence"/>
</dbReference>
<feature type="non-terminal residue" evidence="3">
    <location>
        <position position="1"/>
    </location>
</feature>
<organism evidence="3 4">
    <name type="scientific">Polarella glacialis</name>
    <name type="common">Dinoflagellate</name>
    <dbReference type="NCBI Taxonomy" id="89957"/>
    <lineage>
        <taxon>Eukaryota</taxon>
        <taxon>Sar</taxon>
        <taxon>Alveolata</taxon>
        <taxon>Dinophyceae</taxon>
        <taxon>Suessiales</taxon>
        <taxon>Suessiaceae</taxon>
        <taxon>Polarella</taxon>
    </lineage>
</organism>
<dbReference type="EMBL" id="CAJNNW010034050">
    <property type="protein sequence ID" value="CAE8721412.1"/>
    <property type="molecule type" value="Genomic_DNA"/>
</dbReference>
<keyword evidence="2" id="KW-0812">Transmembrane</keyword>
<dbReference type="AlphaFoldDB" id="A0A813L8K3"/>
<evidence type="ECO:0000313" key="4">
    <source>
        <dbReference type="Proteomes" id="UP000626109"/>
    </source>
</evidence>
<proteinExistence type="predicted"/>
<feature type="region of interest" description="Disordered" evidence="1">
    <location>
        <begin position="240"/>
        <end position="261"/>
    </location>
</feature>
<keyword evidence="2" id="KW-0472">Membrane</keyword>